<proteinExistence type="predicted"/>
<evidence type="ECO:0000313" key="2">
    <source>
        <dbReference type="EMBL" id="MDT3405201.1"/>
    </source>
</evidence>
<feature type="signal peptide" evidence="1">
    <location>
        <begin position="1"/>
        <end position="22"/>
    </location>
</feature>
<comment type="caution">
    <text evidence="2">The sequence shown here is derived from an EMBL/GenBank/DDBJ whole genome shotgun (WGS) entry which is preliminary data.</text>
</comment>
<sequence length="199" mass="22879">MKRLVYLFTLTFLLGINFNASAQVNNCYISFKKTGNLKMNSADRFPAEADHNYKLNTQDGEVILTMVDGYRILYYNSKNVPFVNLKVETSTAQNYETDKRNLLAHLRYLNANSITMETKDLIELNYNGFKIYGLSRNSIESGSTLGTFVMFPGNNTIVYFYFNNLKPELSNFKNLADYQGQRNDFIGEYTSYLNNCLGK</sequence>
<name>A0ABU3H0I7_9SPHI</name>
<protein>
    <submittedName>
        <fullName evidence="2">Uncharacterized protein</fullName>
    </submittedName>
</protein>
<keyword evidence="1" id="KW-0732">Signal</keyword>
<feature type="chain" id="PRO_5045528968" evidence="1">
    <location>
        <begin position="23"/>
        <end position="199"/>
    </location>
</feature>
<dbReference type="EMBL" id="JAVLVU010000001">
    <property type="protein sequence ID" value="MDT3405201.1"/>
    <property type="molecule type" value="Genomic_DNA"/>
</dbReference>
<gene>
    <name evidence="2" type="ORF">QE417_004273</name>
</gene>
<reference evidence="3" key="1">
    <citation type="submission" date="2023-07" db="EMBL/GenBank/DDBJ databases">
        <title>Functional and genomic diversity of the sorghum phyllosphere microbiome.</title>
        <authorList>
            <person name="Shade A."/>
        </authorList>
    </citation>
    <scope>NUCLEOTIDE SEQUENCE [LARGE SCALE GENOMIC DNA]</scope>
    <source>
        <strain evidence="3">SORGH_AS_0422</strain>
    </source>
</reference>
<evidence type="ECO:0000313" key="3">
    <source>
        <dbReference type="Proteomes" id="UP001258315"/>
    </source>
</evidence>
<keyword evidence="3" id="KW-1185">Reference proteome</keyword>
<dbReference type="Proteomes" id="UP001258315">
    <property type="component" value="Unassembled WGS sequence"/>
</dbReference>
<organism evidence="2 3">
    <name type="scientific">Mucilaginibacter terrae</name>
    <dbReference type="NCBI Taxonomy" id="1955052"/>
    <lineage>
        <taxon>Bacteria</taxon>
        <taxon>Pseudomonadati</taxon>
        <taxon>Bacteroidota</taxon>
        <taxon>Sphingobacteriia</taxon>
        <taxon>Sphingobacteriales</taxon>
        <taxon>Sphingobacteriaceae</taxon>
        <taxon>Mucilaginibacter</taxon>
    </lineage>
</organism>
<accession>A0ABU3H0I7</accession>
<dbReference type="RefSeq" id="WP_311953451.1">
    <property type="nucleotide sequence ID" value="NZ_JAVLVU010000001.1"/>
</dbReference>
<evidence type="ECO:0000256" key="1">
    <source>
        <dbReference type="SAM" id="SignalP"/>
    </source>
</evidence>